<dbReference type="RefSeq" id="WP_106291344.1">
    <property type="nucleotide sequence ID" value="NZ_CAWNTC010000203.1"/>
</dbReference>
<organism evidence="7 8">
    <name type="scientific">Merismopedia glauca CCAP 1448/3</name>
    <dbReference type="NCBI Taxonomy" id="1296344"/>
    <lineage>
        <taxon>Bacteria</taxon>
        <taxon>Bacillati</taxon>
        <taxon>Cyanobacteriota</taxon>
        <taxon>Cyanophyceae</taxon>
        <taxon>Synechococcales</taxon>
        <taxon>Merismopediaceae</taxon>
        <taxon>Merismopedia</taxon>
    </lineage>
</organism>
<proteinExistence type="predicted"/>
<evidence type="ECO:0000256" key="2">
    <source>
        <dbReference type="ARBA" id="ARBA00022723"/>
    </source>
</evidence>
<dbReference type="PANTHER" id="PTHR30600">
    <property type="entry name" value="CYTOCHROME C PEROXIDASE-RELATED"/>
    <property type="match status" value="1"/>
</dbReference>
<evidence type="ECO:0000313" key="8">
    <source>
        <dbReference type="Proteomes" id="UP000238762"/>
    </source>
</evidence>
<dbReference type="PANTHER" id="PTHR30600:SF4">
    <property type="entry name" value="CYTOCHROME C DOMAIN-CONTAINING PROTEIN"/>
    <property type="match status" value="1"/>
</dbReference>
<dbReference type="GO" id="GO:0046872">
    <property type="term" value="F:metal ion binding"/>
    <property type="evidence" value="ECO:0007669"/>
    <property type="project" value="UniProtKB-KW"/>
</dbReference>
<keyword evidence="3 4" id="KW-0408">Iron</keyword>
<dbReference type="PROSITE" id="PS51007">
    <property type="entry name" value="CYTC"/>
    <property type="match status" value="1"/>
</dbReference>
<dbReference type="Gene3D" id="1.10.760.10">
    <property type="entry name" value="Cytochrome c-like domain"/>
    <property type="match status" value="1"/>
</dbReference>
<keyword evidence="2 4" id="KW-0479">Metal-binding</keyword>
<dbReference type="SUPFAM" id="SSF46626">
    <property type="entry name" value="Cytochrome c"/>
    <property type="match status" value="1"/>
</dbReference>
<evidence type="ECO:0000259" key="6">
    <source>
        <dbReference type="PROSITE" id="PS51007"/>
    </source>
</evidence>
<dbReference type="InterPro" id="IPR036909">
    <property type="entry name" value="Cyt_c-like_dom_sf"/>
</dbReference>
<evidence type="ECO:0000256" key="1">
    <source>
        <dbReference type="ARBA" id="ARBA00022617"/>
    </source>
</evidence>
<dbReference type="InterPro" id="IPR051395">
    <property type="entry name" value="Cytochrome_c_Peroxidase/MauG"/>
</dbReference>
<dbReference type="Proteomes" id="UP000238762">
    <property type="component" value="Unassembled WGS sequence"/>
</dbReference>
<comment type="caution">
    <text evidence="7">The sequence shown here is derived from an EMBL/GenBank/DDBJ whole genome shotgun (WGS) entry which is preliminary data.</text>
</comment>
<keyword evidence="5" id="KW-0812">Transmembrane</keyword>
<evidence type="ECO:0000256" key="3">
    <source>
        <dbReference type="ARBA" id="ARBA00023004"/>
    </source>
</evidence>
<dbReference type="GO" id="GO:0009055">
    <property type="term" value="F:electron transfer activity"/>
    <property type="evidence" value="ECO:0007669"/>
    <property type="project" value="InterPro"/>
</dbReference>
<dbReference type="OrthoDB" id="9805202at2"/>
<name>A0A2T1BXM4_9CYAN</name>
<evidence type="ECO:0000256" key="4">
    <source>
        <dbReference type="PROSITE-ProRule" id="PRU00433"/>
    </source>
</evidence>
<dbReference type="GO" id="GO:0004130">
    <property type="term" value="F:cytochrome-c peroxidase activity"/>
    <property type="evidence" value="ECO:0007669"/>
    <property type="project" value="TreeGrafter"/>
</dbReference>
<gene>
    <name evidence="7" type="ORF">C7B64_21790</name>
</gene>
<dbReference type="EMBL" id="PVWJ01000162">
    <property type="protein sequence ID" value="PSB00765.1"/>
    <property type="molecule type" value="Genomic_DNA"/>
</dbReference>
<evidence type="ECO:0000313" key="7">
    <source>
        <dbReference type="EMBL" id="PSB00765.1"/>
    </source>
</evidence>
<dbReference type="InterPro" id="IPR009056">
    <property type="entry name" value="Cyt_c-like_dom"/>
</dbReference>
<feature type="transmembrane region" description="Helical" evidence="5">
    <location>
        <begin position="23"/>
        <end position="44"/>
    </location>
</feature>
<dbReference type="GO" id="GO:0020037">
    <property type="term" value="F:heme binding"/>
    <property type="evidence" value="ECO:0007669"/>
    <property type="project" value="InterPro"/>
</dbReference>
<dbReference type="InterPro" id="IPR010538">
    <property type="entry name" value="DHOR"/>
</dbReference>
<sequence length="492" mass="53229">MDSSQFQFFPPKLPSQKPLSSKLWKYLILFGLAFLLAWGLSFLFNRQELLLPTGILAGGETTVNNRTSLGYSQPAPNLSPSQLDLHTEGDRAFEATFVTRPADINPGLGPVFNNASCVACHTGDGRGMPVEGQLLVRVSLPANAPVNQQQPVSAGGKNTRQQTIFASHPEASVSLGNAPPVPGLGTQIQDHAVYGYAPEANVKIDWQESQGKYGDGTQYSLRSPNISIALPDGEPLPQNVLTSPRIPPSVFGKGLLEAIPDQTILALADAEDRDRNGISGRPNLVWDGEKKKLVLGRFGHKANTANLLQQAAAAYVNDMGVTNPLFPEANGSTDIDPATLKAATFYTQTLAVPARTLADNPEVKRGHKLFIQANCNGCHIQELKTGNHEIKALANQTIYPYTDMLLHDLGTGLADGRPDFAATGNEWRTAPLWGLGLTQTVLPYSGYLHDGRARTIEEAILWHSGEADPAKEKFRQMQSGERQALVKFLNSL</sequence>
<reference evidence="7 8" key="1">
    <citation type="submission" date="2018-02" db="EMBL/GenBank/DDBJ databases">
        <authorList>
            <person name="Cohen D.B."/>
            <person name="Kent A.D."/>
        </authorList>
    </citation>
    <scope>NUCLEOTIDE SEQUENCE [LARGE SCALE GENOMIC DNA]</scope>
    <source>
        <strain evidence="7 8">CCAP 1448/3</strain>
    </source>
</reference>
<keyword evidence="1 4" id="KW-0349">Heme</keyword>
<reference evidence="7 8" key="2">
    <citation type="submission" date="2018-03" db="EMBL/GenBank/DDBJ databases">
        <title>The ancient ancestry and fast evolution of plastids.</title>
        <authorList>
            <person name="Moore K.R."/>
            <person name="Magnabosco C."/>
            <person name="Momper L."/>
            <person name="Gold D.A."/>
            <person name="Bosak T."/>
            <person name="Fournier G.P."/>
        </authorList>
    </citation>
    <scope>NUCLEOTIDE SEQUENCE [LARGE SCALE GENOMIC DNA]</scope>
    <source>
        <strain evidence="7 8">CCAP 1448/3</strain>
    </source>
</reference>
<keyword evidence="5" id="KW-1133">Transmembrane helix</keyword>
<dbReference type="AlphaFoldDB" id="A0A2T1BXM4"/>
<keyword evidence="5" id="KW-0472">Membrane</keyword>
<accession>A0A2T1BXM4</accession>
<dbReference type="Pfam" id="PF06537">
    <property type="entry name" value="DHOR"/>
    <property type="match status" value="2"/>
</dbReference>
<evidence type="ECO:0000256" key="5">
    <source>
        <dbReference type="SAM" id="Phobius"/>
    </source>
</evidence>
<dbReference type="PIRSF" id="PIRSF028099">
    <property type="entry name" value="DUF1111"/>
    <property type="match status" value="1"/>
</dbReference>
<feature type="domain" description="Cytochrome c" evidence="6">
    <location>
        <begin position="361"/>
        <end position="492"/>
    </location>
</feature>
<keyword evidence="8" id="KW-1185">Reference proteome</keyword>
<protein>
    <submittedName>
        <fullName evidence="7">Thiol oxidoreductase</fullName>
    </submittedName>
</protein>